<evidence type="ECO:0000313" key="15">
    <source>
        <dbReference type="RefSeq" id="XP_028144504.1"/>
    </source>
</evidence>
<feature type="domain" description="G-protein coupled receptors family 1 profile" evidence="12">
    <location>
        <begin position="60"/>
        <end position="338"/>
    </location>
</feature>
<name>A0A6P7G640_DIAVI</name>
<evidence type="ECO:0000256" key="10">
    <source>
        <dbReference type="SAM" id="MobiDB-lite"/>
    </source>
</evidence>
<proteinExistence type="inferred from homology"/>
<evidence type="ECO:0000313" key="13">
    <source>
        <dbReference type="EnsemblMetazoa" id="XP_050511947.1"/>
    </source>
</evidence>
<keyword evidence="3 9" id="KW-0812">Transmembrane</keyword>
<dbReference type="AlphaFoldDB" id="A0A6P7G640"/>
<evidence type="ECO:0000256" key="2">
    <source>
        <dbReference type="ARBA" id="ARBA00010663"/>
    </source>
</evidence>
<evidence type="ECO:0000256" key="5">
    <source>
        <dbReference type="ARBA" id="ARBA00023040"/>
    </source>
</evidence>
<dbReference type="FunCoup" id="A0A6P7G640">
    <property type="interactions" value="50"/>
</dbReference>
<dbReference type="PROSITE" id="PS50262">
    <property type="entry name" value="G_PROTEIN_RECEP_F1_2"/>
    <property type="match status" value="1"/>
</dbReference>
<sequence>MLLINAGVLKNITNFSFSDYSIISINESSEKEENINLYPFSVVLPFTIIYAIVFVMGVLGNISTCIVIGKNKSMQTATNYYLFSLACSDMLLLVSGLPPEMYRIWSPDNYIFGQAFCMIQGMAAETSANATVLTITAFTVERYVAICHPFLAHAWSKPSRAIKYIIVIWIVALGLAIPQAIQFGVVDEEQNGNIVRLCTMKNPFFDHAFEISTFVIFFVPMSLISVLYILIGIQLRRSTNIGSSRPKSTNTSGTQEEFGRKSNNRNTAAQKRVVKMLVAVVAAFFICWAPFHAQRLLAVYLSTASIETQEMFSDFYLYLMYVSGLLYFISTTVNPVLYHIMSKKFRTAFKDTFSQLCGCRTTTRGHYAAIRRVPPNMREMPRSVSEGLPNSTNLKNTKKHSNSKFSDSRGSSFMSNASRTTSLYDRNRSIASEHGGLPDRKKYFILPLSLSKMFSRKASEGFNNSTISNSSLKDTDVTEFTHVDLVKNMNEINDNIK</sequence>
<dbReference type="Pfam" id="PF00001">
    <property type="entry name" value="7tm_1"/>
    <property type="match status" value="1"/>
</dbReference>
<keyword evidence="6 11" id="KW-0472">Membrane</keyword>
<evidence type="ECO:0000256" key="7">
    <source>
        <dbReference type="ARBA" id="ARBA00023170"/>
    </source>
</evidence>
<feature type="transmembrane region" description="Helical" evidence="11">
    <location>
        <begin position="48"/>
        <end position="68"/>
    </location>
</feature>
<reference evidence="15" key="1">
    <citation type="submission" date="2025-04" db="UniProtKB">
        <authorList>
            <consortium name="RefSeq"/>
        </authorList>
    </citation>
    <scope>IDENTIFICATION</scope>
    <source>
        <tissue evidence="15">Whole insect</tissue>
    </source>
</reference>
<protein>
    <submittedName>
        <fullName evidence="15">Pyrokinin-1 receptor-like</fullName>
    </submittedName>
</protein>
<evidence type="ECO:0000256" key="4">
    <source>
        <dbReference type="ARBA" id="ARBA00022989"/>
    </source>
</evidence>
<keyword evidence="8 9" id="KW-0807">Transducer</keyword>
<feature type="transmembrane region" description="Helical" evidence="11">
    <location>
        <begin position="273"/>
        <end position="291"/>
    </location>
</feature>
<feature type="transmembrane region" description="Helical" evidence="11">
    <location>
        <begin position="315"/>
        <end position="337"/>
    </location>
</feature>
<dbReference type="EnsemblMetazoa" id="XM_050655990.1">
    <property type="protein sequence ID" value="XP_050511947.1"/>
    <property type="gene ID" value="LOC126888000"/>
</dbReference>
<dbReference type="SUPFAM" id="SSF81321">
    <property type="entry name" value="Family A G protein-coupled receptor-like"/>
    <property type="match status" value="1"/>
</dbReference>
<comment type="subcellular location">
    <subcellularLocation>
        <location evidence="1">Membrane</location>
        <topology evidence="1">Multi-pass membrane protein</topology>
    </subcellularLocation>
</comment>
<evidence type="ECO:0000256" key="6">
    <source>
        <dbReference type="ARBA" id="ARBA00023136"/>
    </source>
</evidence>
<evidence type="ECO:0000259" key="12">
    <source>
        <dbReference type="PROSITE" id="PS50262"/>
    </source>
</evidence>
<dbReference type="GO" id="GO:0005886">
    <property type="term" value="C:plasma membrane"/>
    <property type="evidence" value="ECO:0007669"/>
    <property type="project" value="TreeGrafter"/>
</dbReference>
<evidence type="ECO:0000256" key="8">
    <source>
        <dbReference type="ARBA" id="ARBA00023224"/>
    </source>
</evidence>
<feature type="transmembrane region" description="Helical" evidence="11">
    <location>
        <begin position="80"/>
        <end position="98"/>
    </location>
</feature>
<dbReference type="SMART" id="SM01381">
    <property type="entry name" value="7TM_GPCR_Srsx"/>
    <property type="match status" value="1"/>
</dbReference>
<keyword evidence="7 9" id="KW-0675">Receptor</keyword>
<comment type="similarity">
    <text evidence="2 9">Belongs to the G-protein coupled receptor 1 family.</text>
</comment>
<evidence type="ECO:0000256" key="9">
    <source>
        <dbReference type="RuleBase" id="RU000688"/>
    </source>
</evidence>
<dbReference type="CDD" id="cd15134">
    <property type="entry name" value="7tmA_capaR"/>
    <property type="match status" value="1"/>
</dbReference>
<feature type="transmembrane region" description="Helical" evidence="11">
    <location>
        <begin position="161"/>
        <end position="181"/>
    </location>
</feature>
<dbReference type="GO" id="GO:0008188">
    <property type="term" value="F:neuropeptide receptor activity"/>
    <property type="evidence" value="ECO:0007669"/>
    <property type="project" value="TreeGrafter"/>
</dbReference>
<keyword evidence="4 11" id="KW-1133">Transmembrane helix</keyword>
<dbReference type="PANTHER" id="PTHR24243:SF208">
    <property type="entry name" value="PYROKININ-1 RECEPTOR"/>
    <property type="match status" value="1"/>
</dbReference>
<feature type="region of interest" description="Disordered" evidence="10">
    <location>
        <begin position="242"/>
        <end position="263"/>
    </location>
</feature>
<dbReference type="InParanoid" id="A0A6P7G640"/>
<evidence type="ECO:0000256" key="11">
    <source>
        <dbReference type="SAM" id="Phobius"/>
    </source>
</evidence>
<evidence type="ECO:0000313" key="14">
    <source>
        <dbReference type="Proteomes" id="UP001652700"/>
    </source>
</evidence>
<dbReference type="PROSITE" id="PS00237">
    <property type="entry name" value="G_PROTEIN_RECEP_F1_1"/>
    <property type="match status" value="1"/>
</dbReference>
<dbReference type="InterPro" id="IPR000276">
    <property type="entry name" value="GPCR_Rhodpsn"/>
</dbReference>
<dbReference type="PANTHER" id="PTHR24243">
    <property type="entry name" value="G-PROTEIN COUPLED RECEPTOR"/>
    <property type="match status" value="1"/>
</dbReference>
<reference evidence="13" key="2">
    <citation type="submission" date="2025-05" db="UniProtKB">
        <authorList>
            <consortium name="EnsemblMetazoa"/>
        </authorList>
    </citation>
    <scope>IDENTIFICATION</scope>
</reference>
<accession>A0A6P7G640</accession>
<feature type="compositionally biased region" description="Polar residues" evidence="10">
    <location>
        <begin position="403"/>
        <end position="418"/>
    </location>
</feature>
<feature type="transmembrane region" description="Helical" evidence="11">
    <location>
        <begin position="211"/>
        <end position="231"/>
    </location>
</feature>
<dbReference type="OrthoDB" id="5950040at2759"/>
<dbReference type="Gene3D" id="1.20.1070.10">
    <property type="entry name" value="Rhodopsin 7-helix transmembrane proteins"/>
    <property type="match status" value="1"/>
</dbReference>
<evidence type="ECO:0000256" key="3">
    <source>
        <dbReference type="ARBA" id="ARBA00022692"/>
    </source>
</evidence>
<feature type="compositionally biased region" description="Polar residues" evidence="10">
    <location>
        <begin position="242"/>
        <end position="255"/>
    </location>
</feature>
<dbReference type="Proteomes" id="UP001652700">
    <property type="component" value="Unplaced"/>
</dbReference>
<evidence type="ECO:0000256" key="1">
    <source>
        <dbReference type="ARBA" id="ARBA00004141"/>
    </source>
</evidence>
<dbReference type="InterPro" id="IPR017452">
    <property type="entry name" value="GPCR_Rhodpsn_7TM"/>
</dbReference>
<dbReference type="PRINTS" id="PR00237">
    <property type="entry name" value="GPCRRHODOPSN"/>
</dbReference>
<feature type="region of interest" description="Disordered" evidence="10">
    <location>
        <begin position="379"/>
        <end position="418"/>
    </location>
</feature>
<keyword evidence="14" id="KW-1185">Reference proteome</keyword>
<organism evidence="15">
    <name type="scientific">Diabrotica virgifera virgifera</name>
    <name type="common">western corn rootworm</name>
    <dbReference type="NCBI Taxonomy" id="50390"/>
    <lineage>
        <taxon>Eukaryota</taxon>
        <taxon>Metazoa</taxon>
        <taxon>Ecdysozoa</taxon>
        <taxon>Arthropoda</taxon>
        <taxon>Hexapoda</taxon>
        <taxon>Insecta</taxon>
        <taxon>Pterygota</taxon>
        <taxon>Neoptera</taxon>
        <taxon>Endopterygota</taxon>
        <taxon>Coleoptera</taxon>
        <taxon>Polyphaga</taxon>
        <taxon>Cucujiformia</taxon>
        <taxon>Chrysomeloidea</taxon>
        <taxon>Chrysomelidae</taxon>
        <taxon>Galerucinae</taxon>
        <taxon>Diabroticina</taxon>
        <taxon>Diabroticites</taxon>
        <taxon>Diabrotica</taxon>
    </lineage>
</organism>
<dbReference type="RefSeq" id="XP_028144504.1">
    <property type="nucleotide sequence ID" value="XM_028288703.1"/>
</dbReference>
<keyword evidence="5 9" id="KW-0297">G-protein coupled receptor</keyword>
<gene>
    <name evidence="15" type="primary">LOC114338122</name>
</gene>